<evidence type="ECO:0000256" key="1">
    <source>
        <dbReference type="SAM" id="MobiDB-lite"/>
    </source>
</evidence>
<dbReference type="RefSeq" id="XP_040676406.1">
    <property type="nucleotide sequence ID" value="XM_040825642.1"/>
</dbReference>
<accession>A0A0B2WQU6</accession>
<dbReference type="STRING" id="1081103.A0A0B2WQU6"/>
<feature type="region of interest" description="Disordered" evidence="1">
    <location>
        <begin position="1"/>
        <end position="20"/>
    </location>
</feature>
<evidence type="ECO:0000313" key="3">
    <source>
        <dbReference type="Proteomes" id="UP000030816"/>
    </source>
</evidence>
<keyword evidence="3" id="KW-1185">Reference proteome</keyword>
<gene>
    <name evidence="2" type="ORF">MAM_06844</name>
</gene>
<evidence type="ECO:0000313" key="2">
    <source>
        <dbReference type="EMBL" id="KHN95340.1"/>
    </source>
</evidence>
<feature type="region of interest" description="Disordered" evidence="1">
    <location>
        <begin position="32"/>
        <end position="214"/>
    </location>
</feature>
<name>A0A0B2WQU6_METAS</name>
<feature type="region of interest" description="Disordered" evidence="1">
    <location>
        <begin position="236"/>
        <end position="263"/>
    </location>
</feature>
<feature type="compositionally biased region" description="Basic and acidic residues" evidence="1">
    <location>
        <begin position="177"/>
        <end position="196"/>
    </location>
</feature>
<feature type="compositionally biased region" description="Basic and acidic residues" evidence="1">
    <location>
        <begin position="1"/>
        <end position="11"/>
    </location>
</feature>
<organism evidence="2 3">
    <name type="scientific">Metarhizium album (strain ARSEF 1941)</name>
    <dbReference type="NCBI Taxonomy" id="1081103"/>
    <lineage>
        <taxon>Eukaryota</taxon>
        <taxon>Fungi</taxon>
        <taxon>Dikarya</taxon>
        <taxon>Ascomycota</taxon>
        <taxon>Pezizomycotina</taxon>
        <taxon>Sordariomycetes</taxon>
        <taxon>Hypocreomycetidae</taxon>
        <taxon>Hypocreales</taxon>
        <taxon>Clavicipitaceae</taxon>
        <taxon>Metarhizium</taxon>
    </lineage>
</organism>
<feature type="compositionally biased region" description="Basic and acidic residues" evidence="1">
    <location>
        <begin position="247"/>
        <end position="256"/>
    </location>
</feature>
<dbReference type="AlphaFoldDB" id="A0A0B2WQU6"/>
<dbReference type="OrthoDB" id="5286874at2759"/>
<protein>
    <submittedName>
        <fullName evidence="2">Uncharacterized protein</fullName>
    </submittedName>
</protein>
<reference evidence="2 3" key="1">
    <citation type="journal article" date="2014" name="Proc. Natl. Acad. Sci. U.S.A.">
        <title>Trajectory and genomic determinants of fungal-pathogen speciation and host adaptation.</title>
        <authorList>
            <person name="Hu X."/>
            <person name="Xiao G."/>
            <person name="Zheng P."/>
            <person name="Shang Y."/>
            <person name="Su Y."/>
            <person name="Zhang X."/>
            <person name="Liu X."/>
            <person name="Zhan S."/>
            <person name="St Leger R.J."/>
            <person name="Wang C."/>
        </authorList>
    </citation>
    <scope>NUCLEOTIDE SEQUENCE [LARGE SCALE GENOMIC DNA]</scope>
    <source>
        <strain evidence="2 3">ARSEF 1941</strain>
    </source>
</reference>
<feature type="compositionally biased region" description="Basic and acidic residues" evidence="1">
    <location>
        <begin position="158"/>
        <end position="168"/>
    </location>
</feature>
<comment type="caution">
    <text evidence="2">The sequence shown here is derived from an EMBL/GenBank/DDBJ whole genome shotgun (WGS) entry which is preliminary data.</text>
</comment>
<dbReference type="EMBL" id="AZHE01000024">
    <property type="protein sequence ID" value="KHN95340.1"/>
    <property type="molecule type" value="Genomic_DNA"/>
</dbReference>
<dbReference type="HOGENOM" id="CLU_653790_0_0_1"/>
<proteinExistence type="predicted"/>
<sequence>MAHYDAAEGHSRRPRPRVRFYQDDVEIPASGRPRRYVFNAPTSSRRRGQYSGDGYGYAPERTTESTLPPWTRLDRRMPSPYDDPPAQTFSGPPASKVRRARHRDADAISAPNIYDEEASLSAAIPPLPPRGRCSQSPPIMDSREAVDIGSWQPSSSRSDADQSSDRSRSPFRRRYRRGDDGPRVRAYKSGDAEVYHVDQGQNDRPLRPPSPTARGFDPYDEFNFLFLSSPVTEEELSDLESPAVDSDSARRADHDSTANSNAKKIYSSHYTGSAELGGVHAAKLTELIGKKRSLFKWLHIRQEVMHFDNFWAEISRQIHFPEPERLALAKLRADVKKSSIRTRQNPKGERVGYMEPRCFEIPLKSPTNQLSDQGKPTGSLRWICLPYFSLQKYSGLLAGSTTSVFPSQTLLQAQYSRTTEQRDMLQAVRQVAATKTNECFHIAQLWCVVLDNSLLVTCGTMSELDLCGDLVQVKSQPSPEAAGSTPGRIHVHETAADVLVQLSRFLAEKLGVYM</sequence>
<dbReference type="Proteomes" id="UP000030816">
    <property type="component" value="Unassembled WGS sequence"/>
</dbReference>
<dbReference type="GeneID" id="63741299"/>